<evidence type="ECO:0000313" key="3">
    <source>
        <dbReference type="Proteomes" id="UP000014680"/>
    </source>
</evidence>
<keyword evidence="1" id="KW-0472">Membrane</keyword>
<organism evidence="2 3">
    <name type="scientific">Entamoeba invadens IP1</name>
    <dbReference type="NCBI Taxonomy" id="370355"/>
    <lineage>
        <taxon>Eukaryota</taxon>
        <taxon>Amoebozoa</taxon>
        <taxon>Evosea</taxon>
        <taxon>Archamoebae</taxon>
        <taxon>Mastigamoebida</taxon>
        <taxon>Entamoebidae</taxon>
        <taxon>Entamoeba</taxon>
    </lineage>
</organism>
<dbReference type="GeneID" id="14882722"/>
<feature type="transmembrane region" description="Helical" evidence="1">
    <location>
        <begin position="81"/>
        <end position="106"/>
    </location>
</feature>
<keyword evidence="3" id="KW-1185">Reference proteome</keyword>
<evidence type="ECO:0000256" key="1">
    <source>
        <dbReference type="SAM" id="Phobius"/>
    </source>
</evidence>
<dbReference type="VEuPathDB" id="AmoebaDB:EIN_470070"/>
<dbReference type="AlphaFoldDB" id="A0A0A1TWN9"/>
<protein>
    <submittedName>
        <fullName evidence="2">Uncharacterized protein</fullName>
    </submittedName>
</protein>
<evidence type="ECO:0000313" key="2">
    <source>
        <dbReference type="EMBL" id="ELP83773.1"/>
    </source>
</evidence>
<name>A0A0A1TWN9_ENTIV</name>
<dbReference type="Proteomes" id="UP000014680">
    <property type="component" value="Unassembled WGS sequence"/>
</dbReference>
<dbReference type="RefSeq" id="XP_004183119.1">
    <property type="nucleotide sequence ID" value="XM_004183071.1"/>
</dbReference>
<keyword evidence="1" id="KW-1133">Transmembrane helix</keyword>
<gene>
    <name evidence="2" type="ORF">EIN_470070</name>
</gene>
<keyword evidence="1" id="KW-0812">Transmembrane</keyword>
<dbReference type="EMBL" id="KB207240">
    <property type="protein sequence ID" value="ELP83773.1"/>
    <property type="molecule type" value="Genomic_DNA"/>
</dbReference>
<reference evidence="2 3" key="1">
    <citation type="submission" date="2012-10" db="EMBL/GenBank/DDBJ databases">
        <authorList>
            <person name="Zafar N."/>
            <person name="Inman J."/>
            <person name="Hall N."/>
            <person name="Lorenzi H."/>
            <person name="Caler E."/>
        </authorList>
    </citation>
    <scope>NUCLEOTIDE SEQUENCE [LARGE SCALE GENOMIC DNA]</scope>
    <source>
        <strain evidence="2 3">IP1</strain>
    </source>
</reference>
<sequence length="107" mass="12086">MDYTTIPNSIPMAENYNEMRQPPVITEQQFEDPTMSVPPPVAESVCEQSCPTRIDMGQQEQPVMPIHPPKASKCVLVFQKIAIGVFFIVFFFVLFVICFNAFSLLAL</sequence>
<accession>A0A0A1TWN9</accession>
<dbReference type="KEGG" id="eiv:EIN_470070"/>
<proteinExistence type="predicted"/>